<dbReference type="AlphaFoldDB" id="W1J914"/>
<organism evidence="1 2">
    <name type="scientific">Xenorhabdus cabanillasii JM26</name>
    <dbReference type="NCBI Taxonomy" id="1427517"/>
    <lineage>
        <taxon>Bacteria</taxon>
        <taxon>Pseudomonadati</taxon>
        <taxon>Pseudomonadota</taxon>
        <taxon>Gammaproteobacteria</taxon>
        <taxon>Enterobacterales</taxon>
        <taxon>Morganellaceae</taxon>
        <taxon>Xenorhabdus</taxon>
    </lineage>
</organism>
<dbReference type="Proteomes" id="UP000019197">
    <property type="component" value="Unassembled WGS sequence"/>
</dbReference>
<dbReference type="EMBL" id="CBXE010000482">
    <property type="protein sequence ID" value="CDL87219.1"/>
    <property type="molecule type" value="Genomic_DNA"/>
</dbReference>
<sequence>MEEMLSQKSGVHMLCKKTDCIKYRRFTCIIDDIIKWYQVVTYHDHHLLLS</sequence>
<accession>W1J914</accession>
<evidence type="ECO:0000313" key="2">
    <source>
        <dbReference type="Proteomes" id="UP000019197"/>
    </source>
</evidence>
<proteinExistence type="predicted"/>
<gene>
    <name evidence="1" type="ORF">XCR1_860003</name>
</gene>
<protein>
    <submittedName>
        <fullName evidence="1">Uncharacterized protein</fullName>
    </submittedName>
</protein>
<name>W1J914_9GAMM</name>
<reference evidence="1 2" key="1">
    <citation type="submission" date="2013-11" db="EMBL/GenBank/DDBJ databases">
        <title>Draft genome sequence and annotation of the entomopathogenic bacterium, Xenorhabdus cabanillasi strain JM26.</title>
        <authorList>
            <person name="Gualtieri M."/>
            <person name="Ogier J.C."/>
            <person name="Pages S."/>
            <person name="Givaudan A."/>
            <person name="Gaudriault S."/>
        </authorList>
    </citation>
    <scope>NUCLEOTIDE SEQUENCE [LARGE SCALE GENOMIC DNA]</scope>
    <source>
        <strain evidence="1 2">JM26</strain>
    </source>
</reference>
<evidence type="ECO:0000313" key="1">
    <source>
        <dbReference type="EMBL" id="CDL87219.1"/>
    </source>
</evidence>
<comment type="caution">
    <text evidence="1">The sequence shown here is derived from an EMBL/GenBank/DDBJ whole genome shotgun (WGS) entry which is preliminary data.</text>
</comment>